<accession>A0A6N2CA70</accession>
<dbReference type="PANTHER" id="PTHR33067">
    <property type="entry name" value="RNA-DIRECTED DNA POLYMERASE-RELATED"/>
    <property type="match status" value="1"/>
</dbReference>
<evidence type="ECO:0008006" key="3">
    <source>
        <dbReference type="Google" id="ProtNLM"/>
    </source>
</evidence>
<dbReference type="PANTHER" id="PTHR33067:SF9">
    <property type="entry name" value="RNA-DIRECTED DNA POLYMERASE"/>
    <property type="match status" value="1"/>
</dbReference>
<dbReference type="InterPro" id="IPR021109">
    <property type="entry name" value="Peptidase_aspartic_dom_sf"/>
</dbReference>
<proteinExistence type="predicted"/>
<feature type="non-terminal residue" evidence="2">
    <location>
        <position position="373"/>
    </location>
</feature>
<evidence type="ECO:0000256" key="1">
    <source>
        <dbReference type="SAM" id="MobiDB-lite"/>
    </source>
</evidence>
<organism evidence="2">
    <name type="scientific">Solanum chilense</name>
    <name type="common">Tomato</name>
    <name type="synonym">Lycopersicon chilense</name>
    <dbReference type="NCBI Taxonomy" id="4083"/>
    <lineage>
        <taxon>Eukaryota</taxon>
        <taxon>Viridiplantae</taxon>
        <taxon>Streptophyta</taxon>
        <taxon>Embryophyta</taxon>
        <taxon>Tracheophyta</taxon>
        <taxon>Spermatophyta</taxon>
        <taxon>Magnoliopsida</taxon>
        <taxon>eudicotyledons</taxon>
        <taxon>Gunneridae</taxon>
        <taxon>Pentapetalae</taxon>
        <taxon>asterids</taxon>
        <taxon>lamiids</taxon>
        <taxon>Solanales</taxon>
        <taxon>Solanaceae</taxon>
        <taxon>Solanoideae</taxon>
        <taxon>Solaneae</taxon>
        <taxon>Solanum</taxon>
        <taxon>Solanum subgen. Lycopersicon</taxon>
    </lineage>
</organism>
<reference evidence="2" key="1">
    <citation type="submission" date="2019-05" db="EMBL/GenBank/DDBJ databases">
        <title>The de novo reference genome and transcriptome assemblies of the wild tomato species Solanum chilense.</title>
        <authorList>
            <person name="Stam R."/>
            <person name="Nosenko T."/>
            <person name="Hoerger A.C."/>
            <person name="Stephan W."/>
            <person name="Seidel M.A."/>
            <person name="Kuhn J.M.M."/>
            <person name="Haberer G."/>
            <person name="Tellier A."/>
        </authorList>
    </citation>
    <scope>NUCLEOTIDE SEQUENCE</scope>
    <source>
        <tissue evidence="2">Mature leaves</tissue>
    </source>
</reference>
<sequence length="373" mass="42073">VSKKLNHKDRVNNIVALPGESVSSSWDRFTSFLRSVPNHRIDDESLKEYFYRGQDDNNKAVLDTIAGGSYGECPYDEIAEKLEKISRNNKAWSTRKSDTGRNTFAVHMVRGEDMLYKMMRRFDASDEHIKELRGDLASIGKKFDTHAISIKQIELQMAQLSATVNIRQPGTLASNTVQNPKKDAHCMEITTRGGKQTIDPPMPSNEENVRKDDDKVVKGSVEEEERNGKDAEVPMKVIHMPRPPTPLPYRLVKKTKDGKYRRFITMLKHLSINVPLVEVVEQMPGYAKFMKDLVTKKRSVSFQDDDRLQHCSAIATTSLVQNKEDPGAFTIPCTVGSLYFAKALCDLGESINLMPLSIYKKLGLGDPKPTALR</sequence>
<dbReference type="AlphaFoldDB" id="A0A6N2CA70"/>
<feature type="compositionally biased region" description="Basic and acidic residues" evidence="1">
    <location>
        <begin position="207"/>
        <end position="231"/>
    </location>
</feature>
<gene>
    <name evidence="2" type="ORF">EJD97_021392</name>
</gene>
<evidence type="ECO:0000313" key="2">
    <source>
        <dbReference type="EMBL" id="TMX02491.1"/>
    </source>
</evidence>
<protein>
    <recommendedName>
        <fullName evidence="3">Retrotransposon gag domain-containing protein</fullName>
    </recommendedName>
</protein>
<feature type="region of interest" description="Disordered" evidence="1">
    <location>
        <begin position="193"/>
        <end position="231"/>
    </location>
</feature>
<comment type="caution">
    <text evidence="2">The sequence shown here is derived from an EMBL/GenBank/DDBJ whole genome shotgun (WGS) entry which is preliminary data.</text>
</comment>
<name>A0A6N2CA70_SOLCI</name>
<feature type="non-terminal residue" evidence="2">
    <location>
        <position position="1"/>
    </location>
</feature>
<dbReference type="Gene3D" id="2.40.70.10">
    <property type="entry name" value="Acid Proteases"/>
    <property type="match status" value="1"/>
</dbReference>
<dbReference type="EMBL" id="RXGB01000650">
    <property type="protein sequence ID" value="TMX02491.1"/>
    <property type="molecule type" value="Genomic_DNA"/>
</dbReference>